<feature type="domain" description="Bet v I/Major latex protein" evidence="1">
    <location>
        <begin position="2"/>
        <end position="121"/>
    </location>
</feature>
<protein>
    <submittedName>
        <fullName evidence="3">Uncharacterized protein At1g24000</fullName>
    </submittedName>
</protein>
<dbReference type="GeneID" id="108821337"/>
<dbReference type="Gene3D" id="3.30.530.20">
    <property type="match status" value="1"/>
</dbReference>
<keyword evidence="2" id="KW-1185">Reference proteome</keyword>
<dbReference type="InterPro" id="IPR000916">
    <property type="entry name" value="Bet_v_I/MLP"/>
</dbReference>
<evidence type="ECO:0000313" key="2">
    <source>
        <dbReference type="Proteomes" id="UP000504610"/>
    </source>
</evidence>
<dbReference type="GO" id="GO:0006952">
    <property type="term" value="P:defense response"/>
    <property type="evidence" value="ECO:0007669"/>
    <property type="project" value="InterPro"/>
</dbReference>
<reference evidence="2" key="1">
    <citation type="journal article" date="2019" name="Database">
        <title>The radish genome database (RadishGD): an integrated information resource for radish genomics.</title>
        <authorList>
            <person name="Yu H.J."/>
            <person name="Baek S."/>
            <person name="Lee Y.J."/>
            <person name="Cho A."/>
            <person name="Mun J.H."/>
        </authorList>
    </citation>
    <scope>NUCLEOTIDE SEQUENCE [LARGE SCALE GENOMIC DNA]</scope>
    <source>
        <strain evidence="2">cv. WK10039</strain>
    </source>
</reference>
<dbReference type="Proteomes" id="UP000504610">
    <property type="component" value="Chromosome 8"/>
</dbReference>
<dbReference type="RefSeq" id="XP_018449882.2">
    <property type="nucleotide sequence ID" value="XM_018594380.2"/>
</dbReference>
<dbReference type="OrthoDB" id="1084538at2759"/>
<dbReference type="AlphaFoldDB" id="A0A6J0KPJ6"/>
<evidence type="ECO:0000313" key="3">
    <source>
        <dbReference type="RefSeq" id="XP_018449882.2"/>
    </source>
</evidence>
<evidence type="ECO:0000259" key="1">
    <source>
        <dbReference type="SMART" id="SM01037"/>
    </source>
</evidence>
<dbReference type="Pfam" id="PF00407">
    <property type="entry name" value="Bet_v_1"/>
    <property type="match status" value="1"/>
</dbReference>
<reference evidence="3" key="2">
    <citation type="submission" date="2025-08" db="UniProtKB">
        <authorList>
            <consortium name="RefSeq"/>
        </authorList>
    </citation>
    <scope>IDENTIFICATION</scope>
    <source>
        <tissue evidence="3">Leaf</tissue>
    </source>
</reference>
<dbReference type="InterPro" id="IPR023393">
    <property type="entry name" value="START-like_dom_sf"/>
</dbReference>
<dbReference type="KEGG" id="rsz:108821337"/>
<sequence>MELHGVSSGDLDVKSPAEKFFRSVTDDINGPFDNIEDKMETMNLEDRTLTMRMSGCLISESYKAVKASITVSPKEDGEGSCVAWKVEFEKIRHDIEDPHLIIDTLIDVLVNYLKETDGNLLL</sequence>
<gene>
    <name evidence="3" type="primary">LOC108821337</name>
</gene>
<dbReference type="SMART" id="SM01037">
    <property type="entry name" value="Bet_v_1"/>
    <property type="match status" value="1"/>
</dbReference>
<accession>A0A6J0KPJ6</accession>
<name>A0A6J0KPJ6_RAPSA</name>
<proteinExistence type="predicted"/>
<dbReference type="InterPro" id="IPR051761">
    <property type="entry name" value="MLP-like_ligand-binding"/>
</dbReference>
<dbReference type="SUPFAM" id="SSF55961">
    <property type="entry name" value="Bet v1-like"/>
    <property type="match status" value="1"/>
</dbReference>
<organism evidence="2 3">
    <name type="scientific">Raphanus sativus</name>
    <name type="common">Radish</name>
    <name type="synonym">Raphanus raphanistrum var. sativus</name>
    <dbReference type="NCBI Taxonomy" id="3726"/>
    <lineage>
        <taxon>Eukaryota</taxon>
        <taxon>Viridiplantae</taxon>
        <taxon>Streptophyta</taxon>
        <taxon>Embryophyta</taxon>
        <taxon>Tracheophyta</taxon>
        <taxon>Spermatophyta</taxon>
        <taxon>Magnoliopsida</taxon>
        <taxon>eudicotyledons</taxon>
        <taxon>Gunneridae</taxon>
        <taxon>Pentapetalae</taxon>
        <taxon>rosids</taxon>
        <taxon>malvids</taxon>
        <taxon>Brassicales</taxon>
        <taxon>Brassicaceae</taxon>
        <taxon>Brassiceae</taxon>
        <taxon>Raphanus</taxon>
    </lineage>
</organism>
<dbReference type="PANTHER" id="PTHR31907">
    <property type="entry name" value="MLP-LIKE PROTEIN 423"/>
    <property type="match status" value="1"/>
</dbReference>